<keyword evidence="1" id="KW-1133">Transmembrane helix</keyword>
<evidence type="ECO:0000313" key="3">
    <source>
        <dbReference type="WBParaSite" id="Hba_06284"/>
    </source>
</evidence>
<dbReference type="AlphaFoldDB" id="A0A1I7WMC3"/>
<reference evidence="3" key="1">
    <citation type="submission" date="2016-11" db="UniProtKB">
        <authorList>
            <consortium name="WormBaseParasite"/>
        </authorList>
    </citation>
    <scope>IDENTIFICATION</scope>
</reference>
<keyword evidence="2" id="KW-1185">Reference proteome</keyword>
<feature type="transmembrane region" description="Helical" evidence="1">
    <location>
        <begin position="6"/>
        <end position="25"/>
    </location>
</feature>
<accession>A0A1I7WMC3</accession>
<keyword evidence="1" id="KW-0812">Transmembrane</keyword>
<evidence type="ECO:0000256" key="1">
    <source>
        <dbReference type="SAM" id="Phobius"/>
    </source>
</evidence>
<proteinExistence type="predicted"/>
<organism evidence="2 3">
    <name type="scientific">Heterorhabditis bacteriophora</name>
    <name type="common">Entomopathogenic nematode worm</name>
    <dbReference type="NCBI Taxonomy" id="37862"/>
    <lineage>
        <taxon>Eukaryota</taxon>
        <taxon>Metazoa</taxon>
        <taxon>Ecdysozoa</taxon>
        <taxon>Nematoda</taxon>
        <taxon>Chromadorea</taxon>
        <taxon>Rhabditida</taxon>
        <taxon>Rhabditina</taxon>
        <taxon>Rhabditomorpha</taxon>
        <taxon>Strongyloidea</taxon>
        <taxon>Heterorhabditidae</taxon>
        <taxon>Heterorhabditis</taxon>
    </lineage>
</organism>
<keyword evidence="1" id="KW-0472">Membrane</keyword>
<dbReference type="WBParaSite" id="Hba_06284">
    <property type="protein sequence ID" value="Hba_06284"/>
    <property type="gene ID" value="Hba_06284"/>
</dbReference>
<evidence type="ECO:0000313" key="2">
    <source>
        <dbReference type="Proteomes" id="UP000095283"/>
    </source>
</evidence>
<sequence>MASCIAASLSFVQSVSLFFWTALLVNREDKYIERVGANENRIVTSTRIAMYSLQMIFAPIHGENT</sequence>
<dbReference type="Proteomes" id="UP000095283">
    <property type="component" value="Unplaced"/>
</dbReference>
<protein>
    <submittedName>
        <fullName evidence="3">Secreted protein</fullName>
    </submittedName>
</protein>
<name>A0A1I7WMC3_HETBA</name>